<dbReference type="PANTHER" id="PTHR43245:SF52">
    <property type="entry name" value="NAD-DEPENDENT EPIMERASE_DEHYDRATASE"/>
    <property type="match status" value="1"/>
</dbReference>
<dbReference type="InParanoid" id="A0A4V2Z314"/>
<dbReference type="InterPro" id="IPR050177">
    <property type="entry name" value="Lipid_A_modif_metabolic_enz"/>
</dbReference>
<dbReference type="Proteomes" id="UP000294739">
    <property type="component" value="Unassembled WGS sequence"/>
</dbReference>
<dbReference type="PANTHER" id="PTHR43245">
    <property type="entry name" value="BIFUNCTIONAL POLYMYXIN RESISTANCE PROTEIN ARNA"/>
    <property type="match status" value="1"/>
</dbReference>
<keyword evidence="3" id="KW-1185">Reference proteome</keyword>
<dbReference type="FunCoup" id="A0A4V2Z314">
    <property type="interactions" value="34"/>
</dbReference>
<feature type="domain" description="NAD-dependent epimerase/dehydratase" evidence="1">
    <location>
        <begin position="1"/>
        <end position="226"/>
    </location>
</feature>
<dbReference type="EMBL" id="SMKZ01000012">
    <property type="protein sequence ID" value="TDE10988.1"/>
    <property type="molecule type" value="Genomic_DNA"/>
</dbReference>
<accession>A0A4V2Z314</accession>
<dbReference type="InterPro" id="IPR001509">
    <property type="entry name" value="Epimerase_deHydtase"/>
</dbReference>
<dbReference type="Gene3D" id="3.40.50.720">
    <property type="entry name" value="NAD(P)-binding Rossmann-like Domain"/>
    <property type="match status" value="1"/>
</dbReference>
<evidence type="ECO:0000313" key="3">
    <source>
        <dbReference type="Proteomes" id="UP000294739"/>
    </source>
</evidence>
<dbReference type="OrthoDB" id="3205647at2"/>
<evidence type="ECO:0000259" key="1">
    <source>
        <dbReference type="Pfam" id="PF01370"/>
    </source>
</evidence>
<proteinExistence type="predicted"/>
<sequence length="339" mass="36493">MVVGVARYLGGRLAQQLSADPAVQRVIGVDVVEPTENIGAAEFVRADIRTSDIGRAIQRTAPDTVVHMNILATRSDAGGRAPQKEINVIGTMQLLAACQRSESVRKVVVKSSTTVYGAGPHAPALFSEDMVPGMVARGGYEKDAGEVEAYVRGYSRRRPDVGVTILRFANVLGPTIRTALSEYFVLPVVPVVLGRDPRFQLVHEQDCLDALRLATVEDRPGIFNVAGDGFLVLSQALRRAGRPALPLPTLGTPLIGGVLRRTRVADMDAAMVRFLTHGRGVDTTRMRTALGFDPAYSTRATFDAFAAARSRGGLLERDRVRAVEQTLRGVLTGETGHGR</sequence>
<organism evidence="2 3">
    <name type="scientific">Jiangella asiatica</name>
    <dbReference type="NCBI Taxonomy" id="2530372"/>
    <lineage>
        <taxon>Bacteria</taxon>
        <taxon>Bacillati</taxon>
        <taxon>Actinomycetota</taxon>
        <taxon>Actinomycetes</taxon>
        <taxon>Jiangellales</taxon>
        <taxon>Jiangellaceae</taxon>
        <taxon>Jiangella</taxon>
    </lineage>
</organism>
<gene>
    <name evidence="2" type="ORF">E1269_10300</name>
</gene>
<dbReference type="SUPFAM" id="SSF51735">
    <property type="entry name" value="NAD(P)-binding Rossmann-fold domains"/>
    <property type="match status" value="1"/>
</dbReference>
<protein>
    <submittedName>
        <fullName evidence="2">NAD-dependent epimerase/dehydratase family protein</fullName>
    </submittedName>
</protein>
<reference evidence="2 3" key="1">
    <citation type="submission" date="2019-03" db="EMBL/GenBank/DDBJ databases">
        <title>Draft genome sequences of novel Actinobacteria.</title>
        <authorList>
            <person name="Sahin N."/>
            <person name="Ay H."/>
            <person name="Saygin H."/>
        </authorList>
    </citation>
    <scope>NUCLEOTIDE SEQUENCE [LARGE SCALE GENOMIC DNA]</scope>
    <source>
        <strain evidence="2 3">5K138</strain>
    </source>
</reference>
<evidence type="ECO:0000313" key="2">
    <source>
        <dbReference type="EMBL" id="TDE10988.1"/>
    </source>
</evidence>
<dbReference type="AlphaFoldDB" id="A0A4V2Z314"/>
<dbReference type="InterPro" id="IPR036291">
    <property type="entry name" value="NAD(P)-bd_dom_sf"/>
</dbReference>
<name>A0A4V2Z314_9ACTN</name>
<comment type="caution">
    <text evidence="2">The sequence shown here is derived from an EMBL/GenBank/DDBJ whole genome shotgun (WGS) entry which is preliminary data.</text>
</comment>
<dbReference type="Pfam" id="PF01370">
    <property type="entry name" value="Epimerase"/>
    <property type="match status" value="1"/>
</dbReference>